<evidence type="ECO:0000313" key="4">
    <source>
        <dbReference type="EMBL" id="PWB09693.1"/>
    </source>
</evidence>
<dbReference type="GO" id="GO:0015679">
    <property type="term" value="P:plasma membrane copper ion transport"/>
    <property type="evidence" value="ECO:0007669"/>
    <property type="project" value="TreeGrafter"/>
</dbReference>
<dbReference type="GO" id="GO:0016020">
    <property type="term" value="C:membrane"/>
    <property type="evidence" value="ECO:0007669"/>
    <property type="project" value="InterPro"/>
</dbReference>
<name>A0A2V1J2B0_9BACT</name>
<evidence type="ECO:0000256" key="2">
    <source>
        <dbReference type="ARBA" id="ARBA00022448"/>
    </source>
</evidence>
<dbReference type="SUPFAM" id="SSF111369">
    <property type="entry name" value="HlyD-like secretion proteins"/>
    <property type="match status" value="1"/>
</dbReference>
<dbReference type="NCBIfam" id="TIGR01730">
    <property type="entry name" value="RND_mfp"/>
    <property type="match status" value="1"/>
</dbReference>
<feature type="domain" description="CzcB-like C-terminal circularly permuted SH3-like" evidence="3">
    <location>
        <begin position="300"/>
        <end position="361"/>
    </location>
</feature>
<dbReference type="RefSeq" id="WP_107034745.1">
    <property type="nucleotide sequence ID" value="NZ_CP098825.1"/>
</dbReference>
<dbReference type="InterPro" id="IPR006143">
    <property type="entry name" value="RND_pump_MFP"/>
</dbReference>
<dbReference type="EMBL" id="PUBV01000001">
    <property type="protein sequence ID" value="PWB09693.1"/>
    <property type="molecule type" value="Genomic_DNA"/>
</dbReference>
<protein>
    <submittedName>
        <fullName evidence="4">Efflux RND transporter periplasmic adaptor subunit</fullName>
    </submittedName>
</protein>
<gene>
    <name evidence="4" type="ORF">C5O25_00350</name>
</gene>
<dbReference type="PROSITE" id="PS51257">
    <property type="entry name" value="PROKAR_LIPOPROTEIN"/>
    <property type="match status" value="1"/>
</dbReference>
<dbReference type="Pfam" id="PF25975">
    <property type="entry name" value="CzcB_C"/>
    <property type="match status" value="1"/>
</dbReference>
<comment type="similarity">
    <text evidence="1">Belongs to the membrane fusion protein (MFP) (TC 8.A.1) family.</text>
</comment>
<keyword evidence="2" id="KW-0813">Transport</keyword>
<dbReference type="Gene3D" id="2.40.420.20">
    <property type="match status" value="1"/>
</dbReference>
<evidence type="ECO:0000256" key="1">
    <source>
        <dbReference type="ARBA" id="ARBA00009477"/>
    </source>
</evidence>
<reference evidence="5" key="1">
    <citation type="submission" date="2018-02" db="EMBL/GenBank/DDBJ databases">
        <authorList>
            <person name="Clavel T."/>
            <person name="Strowig T."/>
        </authorList>
    </citation>
    <scope>NUCLEOTIDE SEQUENCE [LARGE SCALE GENOMIC DNA]</scope>
    <source>
        <strain evidence="5">DSM 100764</strain>
    </source>
</reference>
<organism evidence="4 5">
    <name type="scientific">Paramuribaculum intestinale</name>
    <dbReference type="NCBI Taxonomy" id="2094151"/>
    <lineage>
        <taxon>Bacteria</taxon>
        <taxon>Pseudomonadati</taxon>
        <taxon>Bacteroidota</taxon>
        <taxon>Bacteroidia</taxon>
        <taxon>Bacteroidales</taxon>
        <taxon>Muribaculaceae</taxon>
        <taxon>Paramuribaculum</taxon>
    </lineage>
</organism>
<dbReference type="InterPro" id="IPR051909">
    <property type="entry name" value="MFP_Cation_Efflux"/>
</dbReference>
<dbReference type="GO" id="GO:0022857">
    <property type="term" value="F:transmembrane transporter activity"/>
    <property type="evidence" value="ECO:0007669"/>
    <property type="project" value="InterPro"/>
</dbReference>
<dbReference type="GO" id="GO:0030313">
    <property type="term" value="C:cell envelope"/>
    <property type="evidence" value="ECO:0007669"/>
    <property type="project" value="TreeGrafter"/>
</dbReference>
<dbReference type="GeneID" id="93424209"/>
<dbReference type="PANTHER" id="PTHR30097">
    <property type="entry name" value="CATION EFFLUX SYSTEM PROTEIN CUSB"/>
    <property type="match status" value="1"/>
</dbReference>
<dbReference type="Proteomes" id="UP000244925">
    <property type="component" value="Unassembled WGS sequence"/>
</dbReference>
<accession>A0A2V1J2B0</accession>
<dbReference type="InterPro" id="IPR058649">
    <property type="entry name" value="CzcB_C"/>
</dbReference>
<dbReference type="Gene3D" id="2.40.50.100">
    <property type="match status" value="1"/>
</dbReference>
<evidence type="ECO:0000313" key="5">
    <source>
        <dbReference type="Proteomes" id="UP000244925"/>
    </source>
</evidence>
<comment type="caution">
    <text evidence="4">The sequence shown here is derived from an EMBL/GenBank/DDBJ whole genome shotgun (WGS) entry which is preliminary data.</text>
</comment>
<dbReference type="AlphaFoldDB" id="A0A2V1J2B0"/>
<sequence length="377" mass="40052">MNRNISIILPCFVAAFSVMSCGEHHHAESKEEAHLDHDHGEEIVIHHEEAERFGIKTTTIAPAEFHSIIPASGSIEYAPESNIMISSPVAGRLTFASRISVGSSISAGQLIADIRPEGVSGGNVDAAAKARMDAARRELDRITPLYADGIVTARDLNAARQAYQEAQAAYSSTAASGRVTSPIAGIVAALPANNNEIVGVGTPIAIVVRQGRLTLRIEVAEKYYPALAGVTSCNILTPGSDRWIALSELDGRKEGVVSGNATESRQGYVTVIFSFVNDGSVSPGAFAEVNMLSQPIPDVISIPAEAVTEQQGQTFAYRRIDDHGYEKVPVTCGMTDGRMIEIKSGLKPGDEVVTEGTVFVKLAETKGNAPEGHSHNH</sequence>
<dbReference type="Gene3D" id="1.10.287.470">
    <property type="entry name" value="Helix hairpin bin"/>
    <property type="match status" value="1"/>
</dbReference>
<dbReference type="PANTHER" id="PTHR30097:SF4">
    <property type="entry name" value="SLR6042 PROTEIN"/>
    <property type="match status" value="1"/>
</dbReference>
<keyword evidence="5" id="KW-1185">Reference proteome</keyword>
<evidence type="ECO:0000259" key="3">
    <source>
        <dbReference type="Pfam" id="PF25975"/>
    </source>
</evidence>
<dbReference type="GO" id="GO:0060003">
    <property type="term" value="P:copper ion export"/>
    <property type="evidence" value="ECO:0007669"/>
    <property type="project" value="TreeGrafter"/>
</dbReference>
<proteinExistence type="inferred from homology"/>